<evidence type="ECO:0000259" key="5">
    <source>
        <dbReference type="PROSITE" id="PS50943"/>
    </source>
</evidence>
<gene>
    <name evidence="6" type="ORF">SDC9_68444</name>
</gene>
<proteinExistence type="predicted"/>
<feature type="domain" description="HTH cro/C1-type" evidence="5">
    <location>
        <begin position="10"/>
        <end position="63"/>
    </location>
</feature>
<dbReference type="SMART" id="SM00028">
    <property type="entry name" value="TPR"/>
    <property type="match status" value="9"/>
</dbReference>
<dbReference type="GO" id="GO:0003677">
    <property type="term" value="F:DNA binding"/>
    <property type="evidence" value="ECO:0007669"/>
    <property type="project" value="InterPro"/>
</dbReference>
<dbReference type="InterPro" id="IPR010982">
    <property type="entry name" value="Lambda_DNA-bd_dom_sf"/>
</dbReference>
<dbReference type="Pfam" id="PF13181">
    <property type="entry name" value="TPR_8"/>
    <property type="match status" value="2"/>
</dbReference>
<dbReference type="CDD" id="cd00093">
    <property type="entry name" value="HTH_XRE"/>
    <property type="match status" value="1"/>
</dbReference>
<dbReference type="EMBL" id="VSSQ01003712">
    <property type="protein sequence ID" value="MPM21994.1"/>
    <property type="molecule type" value="Genomic_DNA"/>
</dbReference>
<dbReference type="PANTHER" id="PTHR46630:SF1">
    <property type="entry name" value="TETRATRICOPEPTIDE REPEAT PROTEIN 29"/>
    <property type="match status" value="1"/>
</dbReference>
<dbReference type="SMART" id="SM00530">
    <property type="entry name" value="HTH_XRE"/>
    <property type="match status" value="1"/>
</dbReference>
<evidence type="ECO:0000256" key="2">
    <source>
        <dbReference type="ARBA" id="ARBA00022490"/>
    </source>
</evidence>
<reference evidence="6" key="1">
    <citation type="submission" date="2019-08" db="EMBL/GenBank/DDBJ databases">
        <authorList>
            <person name="Kucharzyk K."/>
            <person name="Murdoch R.W."/>
            <person name="Higgins S."/>
            <person name="Loffler F."/>
        </authorList>
    </citation>
    <scope>NUCLEOTIDE SEQUENCE</scope>
</reference>
<dbReference type="InterPro" id="IPR051476">
    <property type="entry name" value="Bac_ResReg_Asp_Phosphatase"/>
</dbReference>
<evidence type="ECO:0000256" key="4">
    <source>
        <dbReference type="ARBA" id="ARBA00022803"/>
    </source>
</evidence>
<dbReference type="PROSITE" id="PS50943">
    <property type="entry name" value="HTH_CROC1"/>
    <property type="match status" value="1"/>
</dbReference>
<name>A0A644Y7B1_9ZZZZ</name>
<protein>
    <recommendedName>
        <fullName evidence="5">HTH cro/C1-type domain-containing protein</fullName>
    </recommendedName>
</protein>
<evidence type="ECO:0000313" key="6">
    <source>
        <dbReference type="EMBL" id="MPM21994.1"/>
    </source>
</evidence>
<accession>A0A644Y7B1</accession>
<dbReference type="PANTHER" id="PTHR46630">
    <property type="entry name" value="TETRATRICOPEPTIDE REPEAT PROTEIN 29"/>
    <property type="match status" value="1"/>
</dbReference>
<sequence>MDILSLGEKIKKLRKEKNMTLKELAGDRITAAQISHIERDKSHTSYELLDYLSEKLDVSIDYLLETKEMQSKKITDNLILQSEIYIKSNELDKAEQLINQVIQICKEYRLIDNYGKCNFLLGTINLKRENYNLVVNNFEKALYYFIKNNDKENIFKCYLNIGKIYVKEEFYKGAISHFDFAEEVLSESQIEDLDVHKDLYSNMAYCHVKLGESEKSLEYISKIEEIDSTNNIQEEVEVLVLKAKNLLNIGKYDDAKENFKKALELLEIEENKSGIANVYMTISEIYNELGDIDGVLEYSHKAYDIKKNDDDLTAANSLYKIIEAYIENEDYESAKKYCKIALANSIKSKNKFNEYQALKLYSNMHKIQNENTLAIEYLTKCTKIISELGNSDILAGLYLDLGQLYSDISKEKELEYYQKGVALYKQLEIIK</sequence>
<dbReference type="InterPro" id="IPR019734">
    <property type="entry name" value="TPR_rpt"/>
</dbReference>
<dbReference type="PROSITE" id="PS50005">
    <property type="entry name" value="TPR"/>
    <property type="match status" value="2"/>
</dbReference>
<dbReference type="InterPro" id="IPR001387">
    <property type="entry name" value="Cro/C1-type_HTH"/>
</dbReference>
<dbReference type="AlphaFoldDB" id="A0A644Y7B1"/>
<comment type="caution">
    <text evidence="6">The sequence shown here is derived from an EMBL/GenBank/DDBJ whole genome shotgun (WGS) entry which is preliminary data.</text>
</comment>
<dbReference type="GO" id="GO:0005737">
    <property type="term" value="C:cytoplasm"/>
    <property type="evidence" value="ECO:0007669"/>
    <property type="project" value="UniProtKB-SubCell"/>
</dbReference>
<comment type="subcellular location">
    <subcellularLocation>
        <location evidence="1">Cytoplasm</location>
    </subcellularLocation>
</comment>
<keyword evidence="2" id="KW-0963">Cytoplasm</keyword>
<dbReference type="Pfam" id="PF12844">
    <property type="entry name" value="HTH_19"/>
    <property type="match status" value="1"/>
</dbReference>
<dbReference type="InterPro" id="IPR011990">
    <property type="entry name" value="TPR-like_helical_dom_sf"/>
</dbReference>
<dbReference type="SUPFAM" id="SSF47413">
    <property type="entry name" value="lambda repressor-like DNA-binding domains"/>
    <property type="match status" value="1"/>
</dbReference>
<dbReference type="Gene3D" id="1.25.40.10">
    <property type="entry name" value="Tetratricopeptide repeat domain"/>
    <property type="match status" value="4"/>
</dbReference>
<keyword evidence="3" id="KW-0677">Repeat</keyword>
<evidence type="ECO:0000256" key="3">
    <source>
        <dbReference type="ARBA" id="ARBA00022737"/>
    </source>
</evidence>
<keyword evidence="4" id="KW-0802">TPR repeat</keyword>
<organism evidence="6">
    <name type="scientific">bioreactor metagenome</name>
    <dbReference type="NCBI Taxonomy" id="1076179"/>
    <lineage>
        <taxon>unclassified sequences</taxon>
        <taxon>metagenomes</taxon>
        <taxon>ecological metagenomes</taxon>
    </lineage>
</organism>
<evidence type="ECO:0000256" key="1">
    <source>
        <dbReference type="ARBA" id="ARBA00004496"/>
    </source>
</evidence>
<dbReference type="Gene3D" id="1.10.260.40">
    <property type="entry name" value="lambda repressor-like DNA-binding domains"/>
    <property type="match status" value="1"/>
</dbReference>
<dbReference type="SUPFAM" id="SSF48452">
    <property type="entry name" value="TPR-like"/>
    <property type="match status" value="3"/>
</dbReference>